<keyword evidence="4" id="KW-0808">Transferase</keyword>
<evidence type="ECO:0000256" key="1">
    <source>
        <dbReference type="ARBA" id="ARBA00001933"/>
    </source>
</evidence>
<dbReference type="GO" id="GO:0019878">
    <property type="term" value="P:lysine biosynthetic process via aminoadipic acid"/>
    <property type="evidence" value="ECO:0007669"/>
    <property type="project" value="TreeGrafter"/>
</dbReference>
<evidence type="ECO:0000256" key="2">
    <source>
        <dbReference type="ARBA" id="ARBA00007441"/>
    </source>
</evidence>
<gene>
    <name evidence="6" type="ORF">DASC09_007850</name>
</gene>
<evidence type="ECO:0008006" key="8">
    <source>
        <dbReference type="Google" id="ProtNLM"/>
    </source>
</evidence>
<keyword evidence="5" id="KW-0663">Pyridoxal phosphate</keyword>
<reference evidence="6 7" key="1">
    <citation type="journal article" date="2023" name="Elife">
        <title>Identification of key yeast species and microbe-microbe interactions impacting larval growth of Drosophila in the wild.</title>
        <authorList>
            <person name="Mure A."/>
            <person name="Sugiura Y."/>
            <person name="Maeda R."/>
            <person name="Honda K."/>
            <person name="Sakurai N."/>
            <person name="Takahashi Y."/>
            <person name="Watada M."/>
            <person name="Katoh T."/>
            <person name="Gotoh A."/>
            <person name="Gotoh Y."/>
            <person name="Taniguchi I."/>
            <person name="Nakamura K."/>
            <person name="Hayashi T."/>
            <person name="Katayama T."/>
            <person name="Uemura T."/>
            <person name="Hattori Y."/>
        </authorList>
    </citation>
    <scope>NUCLEOTIDE SEQUENCE [LARGE SCALE GENOMIC DNA]</scope>
    <source>
        <strain evidence="6 7">SC-9</strain>
    </source>
</reference>
<dbReference type="Proteomes" id="UP001360560">
    <property type="component" value="Unassembled WGS sequence"/>
</dbReference>
<evidence type="ECO:0000313" key="7">
    <source>
        <dbReference type="Proteomes" id="UP001360560"/>
    </source>
</evidence>
<dbReference type="InterPro" id="IPR015424">
    <property type="entry name" value="PyrdxlP-dep_Trfase"/>
</dbReference>
<dbReference type="RefSeq" id="XP_064850460.1">
    <property type="nucleotide sequence ID" value="XM_064994388.1"/>
</dbReference>
<proteinExistence type="inferred from homology"/>
<dbReference type="AlphaFoldDB" id="A0AAV5QES6"/>
<dbReference type="PANTHER" id="PTHR42790">
    <property type="entry name" value="AMINOTRANSFERASE"/>
    <property type="match status" value="1"/>
</dbReference>
<evidence type="ECO:0000256" key="5">
    <source>
        <dbReference type="ARBA" id="ARBA00022898"/>
    </source>
</evidence>
<comment type="caution">
    <text evidence="6">The sequence shown here is derived from an EMBL/GenBank/DDBJ whole genome shotgun (WGS) entry which is preliminary data.</text>
</comment>
<dbReference type="GeneID" id="90071439"/>
<organism evidence="6 7">
    <name type="scientific">Saccharomycopsis crataegensis</name>
    <dbReference type="NCBI Taxonomy" id="43959"/>
    <lineage>
        <taxon>Eukaryota</taxon>
        <taxon>Fungi</taxon>
        <taxon>Dikarya</taxon>
        <taxon>Ascomycota</taxon>
        <taxon>Saccharomycotina</taxon>
        <taxon>Saccharomycetes</taxon>
        <taxon>Saccharomycopsidaceae</taxon>
        <taxon>Saccharomycopsis</taxon>
    </lineage>
</organism>
<accession>A0AAV5QES6</accession>
<keyword evidence="7" id="KW-1185">Reference proteome</keyword>
<dbReference type="Gene3D" id="3.40.640.10">
    <property type="entry name" value="Type I PLP-dependent aspartate aminotransferase-like (Major domain)"/>
    <property type="match status" value="1"/>
</dbReference>
<comment type="cofactor">
    <cofactor evidence="1">
        <name>pyridoxal 5'-phosphate</name>
        <dbReference type="ChEBI" id="CHEBI:597326"/>
    </cofactor>
</comment>
<evidence type="ECO:0000256" key="4">
    <source>
        <dbReference type="ARBA" id="ARBA00022679"/>
    </source>
</evidence>
<dbReference type="GO" id="GO:0008793">
    <property type="term" value="F:aromatic-amino-acid transaminase activity"/>
    <property type="evidence" value="ECO:0007669"/>
    <property type="project" value="TreeGrafter"/>
</dbReference>
<keyword evidence="3" id="KW-0032">Aminotransferase</keyword>
<name>A0AAV5QES6_9ASCO</name>
<dbReference type="InterPro" id="IPR050859">
    <property type="entry name" value="Class-I_PLP-dep_aminotransf"/>
</dbReference>
<evidence type="ECO:0000256" key="3">
    <source>
        <dbReference type="ARBA" id="ARBA00022576"/>
    </source>
</evidence>
<dbReference type="PANTHER" id="PTHR42790:SF21">
    <property type="entry name" value="AROMATIC_AMINOADIPATE AMINOTRANSFERASE 1"/>
    <property type="match status" value="1"/>
</dbReference>
<sequence length="146" mass="16153">MEKFSAKKNSKSETNCRPAETTSIFNSCRGYCFAISGPQSPAQLVDFLVEHTKKIHSSPHNDWEIIPTVGSTQSWDSCIRVFCDPGDTILVEKYAFTSAMKTAVPKGVITLTMEIDYSGIIPEMLEEKLAKIKSSGAKLPKLIYTV</sequence>
<dbReference type="GO" id="GO:0047536">
    <property type="term" value="F:2-aminoadipate transaminase activity"/>
    <property type="evidence" value="ECO:0007669"/>
    <property type="project" value="TreeGrafter"/>
</dbReference>
<dbReference type="GO" id="GO:0006571">
    <property type="term" value="P:tyrosine biosynthetic process"/>
    <property type="evidence" value="ECO:0007669"/>
    <property type="project" value="TreeGrafter"/>
</dbReference>
<dbReference type="EMBL" id="BTFZ01000001">
    <property type="protein sequence ID" value="GMM33460.1"/>
    <property type="molecule type" value="Genomic_DNA"/>
</dbReference>
<dbReference type="SUPFAM" id="SSF53383">
    <property type="entry name" value="PLP-dependent transferases"/>
    <property type="match status" value="1"/>
</dbReference>
<comment type="similarity">
    <text evidence="2">Belongs to the class-I pyridoxal-phosphate-dependent aminotransferase family.</text>
</comment>
<protein>
    <recommendedName>
        <fullName evidence="8">Aminotransferase class I/classII domain-containing protein</fullName>
    </recommendedName>
</protein>
<dbReference type="GO" id="GO:0009074">
    <property type="term" value="P:aromatic amino acid family catabolic process"/>
    <property type="evidence" value="ECO:0007669"/>
    <property type="project" value="TreeGrafter"/>
</dbReference>
<dbReference type="InterPro" id="IPR015421">
    <property type="entry name" value="PyrdxlP-dep_Trfase_major"/>
</dbReference>
<evidence type="ECO:0000313" key="6">
    <source>
        <dbReference type="EMBL" id="GMM33460.1"/>
    </source>
</evidence>